<dbReference type="GO" id="GO:0016791">
    <property type="term" value="F:phosphatase activity"/>
    <property type="evidence" value="ECO:0007669"/>
    <property type="project" value="TreeGrafter"/>
</dbReference>
<accession>A0A2W1P3A2</accession>
<comment type="cofactor">
    <cofactor evidence="2">
        <name>a divalent metal cation</name>
        <dbReference type="ChEBI" id="CHEBI:60240"/>
    </cofactor>
</comment>
<protein>
    <recommendedName>
        <fullName evidence="2">Phosphoesterase</fullName>
        <ecNumber evidence="2">3.1.4.-</ecNumber>
    </recommendedName>
</protein>
<keyword evidence="5" id="KW-1185">Reference proteome</keyword>
<sequence>MKIAFISDIHGNASALAAVLHDTRSKSVDQICVLGDLCYRGPAPKRSLHLIRALQSRVIKGNADEWVVRGVRRGEVREDAIEMMNVERDWTVSQLDQEEIDYLHNLPTELHLNVEGVSISAFHATPGSLFETVPPDADDAAMRQKLMSAADTDVYVYGHIHKPFVRYMHGKIIVNTGSVGLPFDGMTKASYAIVQVEQGRVGTSIERVPFAAEDVIREYEEVRYPNAQTMARIIRNGRVM</sequence>
<evidence type="ECO:0000256" key="2">
    <source>
        <dbReference type="RuleBase" id="RU362039"/>
    </source>
</evidence>
<dbReference type="EMBL" id="NHRJ02000002">
    <property type="protein sequence ID" value="PZE21648.1"/>
    <property type="molecule type" value="Genomic_DNA"/>
</dbReference>
<dbReference type="Proteomes" id="UP000214746">
    <property type="component" value="Unassembled WGS sequence"/>
</dbReference>
<dbReference type="InterPro" id="IPR000979">
    <property type="entry name" value="Phosphodiesterase_MJ0936/Vps29"/>
</dbReference>
<proteinExistence type="inferred from homology"/>
<dbReference type="PANTHER" id="PTHR42850:SF2">
    <property type="entry name" value="BLL5683 PROTEIN"/>
    <property type="match status" value="1"/>
</dbReference>
<dbReference type="RefSeq" id="WP_089198790.1">
    <property type="nucleotide sequence ID" value="NZ_NHRJ02000002.1"/>
</dbReference>
<dbReference type="InterPro" id="IPR050126">
    <property type="entry name" value="Ap4A_hydrolase"/>
</dbReference>
<evidence type="ECO:0000256" key="1">
    <source>
        <dbReference type="ARBA" id="ARBA00008950"/>
    </source>
</evidence>
<keyword evidence="2" id="KW-0479">Metal-binding</keyword>
<organism evidence="4 5">
    <name type="scientific">Paenibacillus xerothermodurans</name>
    <dbReference type="NCBI Taxonomy" id="1977292"/>
    <lineage>
        <taxon>Bacteria</taxon>
        <taxon>Bacillati</taxon>
        <taxon>Bacillota</taxon>
        <taxon>Bacilli</taxon>
        <taxon>Bacillales</taxon>
        <taxon>Paenibacillaceae</taxon>
        <taxon>Paenibacillus</taxon>
    </lineage>
</organism>
<dbReference type="SUPFAM" id="SSF56300">
    <property type="entry name" value="Metallo-dependent phosphatases"/>
    <property type="match status" value="1"/>
</dbReference>
<dbReference type="InterPro" id="IPR011152">
    <property type="entry name" value="Pesterase_MJ0912"/>
</dbReference>
<name>A0A2W1P3A2_PAEXE</name>
<dbReference type="Pfam" id="PF12850">
    <property type="entry name" value="Metallophos_2"/>
    <property type="match status" value="1"/>
</dbReference>
<comment type="caution">
    <text evidence="4">The sequence shown here is derived from an EMBL/GenBank/DDBJ whole genome shotgun (WGS) entry which is preliminary data.</text>
</comment>
<feature type="domain" description="Calcineurin-like phosphoesterase" evidence="3">
    <location>
        <begin position="1"/>
        <end position="198"/>
    </location>
</feature>
<evidence type="ECO:0000313" key="5">
    <source>
        <dbReference type="Proteomes" id="UP000214746"/>
    </source>
</evidence>
<dbReference type="EC" id="3.1.4.-" evidence="2"/>
<dbReference type="OrthoDB" id="9813918at2"/>
<dbReference type="Gene3D" id="3.60.21.10">
    <property type="match status" value="1"/>
</dbReference>
<reference evidence="4" key="1">
    <citation type="submission" date="2018-06" db="EMBL/GenBank/DDBJ databases">
        <title>Paenibacillus xerothermodurans sp. nov. an extremely dry heat resistant spore forming bacterium isolated from the soil of Cape Canaveral, Florida.</title>
        <authorList>
            <person name="Seuylemezian A."/>
            <person name="Kaur N."/>
            <person name="Patil P."/>
            <person name="Patil P."/>
            <person name="Mayilraj S."/>
            <person name="Vaishampayan P."/>
        </authorList>
    </citation>
    <scope>NUCLEOTIDE SEQUENCE [LARGE SCALE GENOMIC DNA]</scope>
    <source>
        <strain evidence="4">ATCC 27380</strain>
    </source>
</reference>
<dbReference type="NCBIfam" id="TIGR00040">
    <property type="entry name" value="yfcE"/>
    <property type="match status" value="1"/>
</dbReference>
<evidence type="ECO:0000313" key="4">
    <source>
        <dbReference type="EMBL" id="PZE21648.1"/>
    </source>
</evidence>
<dbReference type="GO" id="GO:0005737">
    <property type="term" value="C:cytoplasm"/>
    <property type="evidence" value="ECO:0007669"/>
    <property type="project" value="TreeGrafter"/>
</dbReference>
<comment type="similarity">
    <text evidence="1 2">Belongs to the metallophosphoesterase superfamily. YfcE family.</text>
</comment>
<dbReference type="PIRSF" id="PIRSF000883">
    <property type="entry name" value="Pesterase_MJ0912"/>
    <property type="match status" value="1"/>
</dbReference>
<gene>
    <name evidence="4" type="ORF">CBW46_004280</name>
</gene>
<dbReference type="InterPro" id="IPR024654">
    <property type="entry name" value="Calcineurin-like_PHP_lpxH"/>
</dbReference>
<evidence type="ECO:0000259" key="3">
    <source>
        <dbReference type="Pfam" id="PF12850"/>
    </source>
</evidence>
<dbReference type="GO" id="GO:0046872">
    <property type="term" value="F:metal ion binding"/>
    <property type="evidence" value="ECO:0007669"/>
    <property type="project" value="UniProtKB-KW"/>
</dbReference>
<dbReference type="PANTHER" id="PTHR42850">
    <property type="entry name" value="METALLOPHOSPHOESTERASE"/>
    <property type="match status" value="1"/>
</dbReference>
<dbReference type="InterPro" id="IPR029052">
    <property type="entry name" value="Metallo-depent_PP-like"/>
</dbReference>
<dbReference type="AlphaFoldDB" id="A0A2W1P3A2"/>